<protein>
    <submittedName>
        <fullName evidence="9">ZFP90-like protein</fullName>
    </submittedName>
</protein>
<evidence type="ECO:0000259" key="8">
    <source>
        <dbReference type="PROSITE" id="PS50157"/>
    </source>
</evidence>
<organism evidence="9 10">
    <name type="scientific">Mya arenaria</name>
    <name type="common">Soft-shell clam</name>
    <dbReference type="NCBI Taxonomy" id="6604"/>
    <lineage>
        <taxon>Eukaryota</taxon>
        <taxon>Metazoa</taxon>
        <taxon>Spiralia</taxon>
        <taxon>Lophotrochozoa</taxon>
        <taxon>Mollusca</taxon>
        <taxon>Bivalvia</taxon>
        <taxon>Autobranchia</taxon>
        <taxon>Heteroconchia</taxon>
        <taxon>Euheterodonta</taxon>
        <taxon>Imparidentia</taxon>
        <taxon>Neoheterodontei</taxon>
        <taxon>Myida</taxon>
        <taxon>Myoidea</taxon>
        <taxon>Myidae</taxon>
        <taxon>Mya</taxon>
    </lineage>
</organism>
<dbReference type="SUPFAM" id="SSF57667">
    <property type="entry name" value="beta-beta-alpha zinc fingers"/>
    <property type="match status" value="3"/>
</dbReference>
<dbReference type="InterPro" id="IPR036236">
    <property type="entry name" value="Znf_C2H2_sf"/>
</dbReference>
<evidence type="ECO:0000256" key="1">
    <source>
        <dbReference type="ARBA" id="ARBA00004123"/>
    </source>
</evidence>
<evidence type="ECO:0000256" key="3">
    <source>
        <dbReference type="ARBA" id="ARBA00022737"/>
    </source>
</evidence>
<sequence length="397" mass="46433">MHLCSADKNIPWNQVKALIQGRCENTEPFTCAACLASFENICLLHYHCIQHNGTGSYSFDSKTNTAFPRYDYHCKSSLVTDDDFDLDKHGDNVTILYGRPGNFGFNDGSMIDNEEEDKLEENCAECPDEDTDVTNNSHQKDAIGTVQIIDTEENNASTNSIPVEICNVTRTPEGWIVFEIAEDQLNLYNATADISHMIQHGERKWKCPHCDAAFFKRNYLENHVLKHTGEDPFRHQCDLCGEKFKESYILRRHVKNYHNQIRDFQCRICKRMFFRADSRDQHEQRHYEAYLQCSYCPKKFKAKLDLRKHELTHTGDKQFFCPICMQGFGQIWPYYKHMWRIHNVQKDRAKEMRIKNPAIVNMRNINDEERTCGEEIILPPENRKIVQNELMSLGDIK</sequence>
<keyword evidence="3" id="KW-0677">Repeat</keyword>
<gene>
    <name evidence="9" type="ORF">MAR_020923</name>
</gene>
<keyword evidence="10" id="KW-1185">Reference proteome</keyword>
<evidence type="ECO:0000256" key="7">
    <source>
        <dbReference type="PROSITE-ProRule" id="PRU00042"/>
    </source>
</evidence>
<dbReference type="PROSITE" id="PS00028">
    <property type="entry name" value="ZINC_FINGER_C2H2_1"/>
    <property type="match status" value="6"/>
</dbReference>
<evidence type="ECO:0000256" key="5">
    <source>
        <dbReference type="ARBA" id="ARBA00022833"/>
    </source>
</evidence>
<dbReference type="SMART" id="SM00355">
    <property type="entry name" value="ZnF_C2H2"/>
    <property type="match status" value="6"/>
</dbReference>
<keyword evidence="6" id="KW-0539">Nucleus</keyword>
<feature type="domain" description="C2H2-type" evidence="8">
    <location>
        <begin position="235"/>
        <end position="263"/>
    </location>
</feature>
<keyword evidence="2" id="KW-0479">Metal-binding</keyword>
<dbReference type="Gene3D" id="3.30.160.60">
    <property type="entry name" value="Classic Zinc Finger"/>
    <property type="match status" value="3"/>
</dbReference>
<dbReference type="PANTHER" id="PTHR24394">
    <property type="entry name" value="ZINC FINGER PROTEIN"/>
    <property type="match status" value="1"/>
</dbReference>
<dbReference type="Pfam" id="PF00096">
    <property type="entry name" value="zf-C2H2"/>
    <property type="match status" value="2"/>
</dbReference>
<evidence type="ECO:0000256" key="4">
    <source>
        <dbReference type="ARBA" id="ARBA00022771"/>
    </source>
</evidence>
<evidence type="ECO:0000256" key="6">
    <source>
        <dbReference type="ARBA" id="ARBA00023242"/>
    </source>
</evidence>
<evidence type="ECO:0000313" key="9">
    <source>
        <dbReference type="EMBL" id="WAR05554.1"/>
    </source>
</evidence>
<keyword evidence="5" id="KW-0862">Zinc</keyword>
<dbReference type="PROSITE" id="PS50157">
    <property type="entry name" value="ZINC_FINGER_C2H2_2"/>
    <property type="match status" value="4"/>
</dbReference>
<proteinExistence type="predicted"/>
<evidence type="ECO:0000313" key="10">
    <source>
        <dbReference type="Proteomes" id="UP001164746"/>
    </source>
</evidence>
<keyword evidence="4 7" id="KW-0863">Zinc-finger</keyword>
<feature type="domain" description="C2H2-type" evidence="8">
    <location>
        <begin position="291"/>
        <end position="318"/>
    </location>
</feature>
<accession>A0ABY7EAV8</accession>
<dbReference type="Proteomes" id="UP001164746">
    <property type="component" value="Chromosome 5"/>
</dbReference>
<name>A0ABY7EAV8_MYAAR</name>
<dbReference type="InterPro" id="IPR013087">
    <property type="entry name" value="Znf_C2H2_type"/>
</dbReference>
<comment type="subcellular location">
    <subcellularLocation>
        <location evidence="1">Nucleus</location>
    </subcellularLocation>
</comment>
<feature type="domain" description="C2H2-type" evidence="8">
    <location>
        <begin position="205"/>
        <end position="232"/>
    </location>
</feature>
<feature type="domain" description="C2H2-type" evidence="8">
    <location>
        <begin position="264"/>
        <end position="286"/>
    </location>
</feature>
<dbReference type="EMBL" id="CP111016">
    <property type="protein sequence ID" value="WAR05554.1"/>
    <property type="molecule type" value="Genomic_DNA"/>
</dbReference>
<evidence type="ECO:0000256" key="2">
    <source>
        <dbReference type="ARBA" id="ARBA00022723"/>
    </source>
</evidence>
<dbReference type="PANTHER" id="PTHR24394:SF29">
    <property type="entry name" value="MYONEURIN"/>
    <property type="match status" value="1"/>
</dbReference>
<reference evidence="9" key="1">
    <citation type="submission" date="2022-11" db="EMBL/GenBank/DDBJ databases">
        <title>Centuries of genome instability and evolution in soft-shell clam transmissible cancer (bioRxiv).</title>
        <authorList>
            <person name="Hart S.F.M."/>
            <person name="Yonemitsu M.A."/>
            <person name="Giersch R.M."/>
            <person name="Beal B.F."/>
            <person name="Arriagada G."/>
            <person name="Davis B.W."/>
            <person name="Ostrander E.A."/>
            <person name="Goff S.P."/>
            <person name="Metzger M.J."/>
        </authorList>
    </citation>
    <scope>NUCLEOTIDE SEQUENCE</scope>
    <source>
        <strain evidence="9">MELC-2E11</strain>
        <tissue evidence="9">Siphon/mantle</tissue>
    </source>
</reference>